<keyword evidence="1" id="KW-0175">Coiled coil</keyword>
<sequence>MEAGDLGRSWSLLDEDAGGRAEMQELAKQAPPPPPPPASGKGSGGKGDAPTAQAVAVRAPLLVYTATVMMSVFEVKASLDRVEAIGRDLGGFLAKRDDQTITLRVPVGSFDEAMRRLEDAGDMVHRNVQVEDVTEEFIDAEVRLRNARAVRDRVEKLLDRAAKVEESLVLETELGRVSADIERLEGRLKLLRDKATFSTIRVSFQPRPRESIDPSGPRLPIPWLNQLGLSRLLSL</sequence>
<dbReference type="STRING" id="1192034.CAP_5069"/>
<dbReference type="EMBL" id="ASRX01000040">
    <property type="protein sequence ID" value="EYF03968.1"/>
    <property type="molecule type" value="Genomic_DNA"/>
</dbReference>
<protein>
    <recommendedName>
        <fullName evidence="3">DUF4349 domain-containing protein</fullName>
    </recommendedName>
</protein>
<proteinExistence type="predicted"/>
<evidence type="ECO:0000256" key="1">
    <source>
        <dbReference type="SAM" id="Coils"/>
    </source>
</evidence>
<dbReference type="Pfam" id="PF14257">
    <property type="entry name" value="DUF4349"/>
    <property type="match status" value="1"/>
</dbReference>
<feature type="domain" description="DUF4349" evidence="3">
    <location>
        <begin position="62"/>
        <end position="214"/>
    </location>
</feature>
<dbReference type="AlphaFoldDB" id="A0A017T3Z9"/>
<evidence type="ECO:0000259" key="3">
    <source>
        <dbReference type="Pfam" id="PF14257"/>
    </source>
</evidence>
<dbReference type="InterPro" id="IPR025645">
    <property type="entry name" value="DUF4349"/>
</dbReference>
<comment type="caution">
    <text evidence="4">The sequence shown here is derived from an EMBL/GenBank/DDBJ whole genome shotgun (WGS) entry which is preliminary data.</text>
</comment>
<name>A0A017T3Z9_9BACT</name>
<feature type="coiled-coil region" evidence="1">
    <location>
        <begin position="147"/>
        <end position="194"/>
    </location>
</feature>
<dbReference type="eggNOG" id="COG1196">
    <property type="taxonomic scope" value="Bacteria"/>
</dbReference>
<dbReference type="Proteomes" id="UP000019678">
    <property type="component" value="Unassembled WGS sequence"/>
</dbReference>
<gene>
    <name evidence="4" type="ORF">CAP_5069</name>
</gene>
<reference evidence="4 5" key="1">
    <citation type="submission" date="2013-05" db="EMBL/GenBank/DDBJ databases">
        <title>Genome assembly of Chondromyces apiculatus DSM 436.</title>
        <authorList>
            <person name="Sharma G."/>
            <person name="Khatri I."/>
            <person name="Kaur C."/>
            <person name="Mayilraj S."/>
            <person name="Subramanian S."/>
        </authorList>
    </citation>
    <scope>NUCLEOTIDE SEQUENCE [LARGE SCALE GENOMIC DNA]</scope>
    <source>
        <strain evidence="4 5">DSM 436</strain>
    </source>
</reference>
<keyword evidence="5" id="KW-1185">Reference proteome</keyword>
<organism evidence="4 5">
    <name type="scientific">Chondromyces apiculatus DSM 436</name>
    <dbReference type="NCBI Taxonomy" id="1192034"/>
    <lineage>
        <taxon>Bacteria</taxon>
        <taxon>Pseudomonadati</taxon>
        <taxon>Myxococcota</taxon>
        <taxon>Polyangia</taxon>
        <taxon>Polyangiales</taxon>
        <taxon>Polyangiaceae</taxon>
        <taxon>Chondromyces</taxon>
    </lineage>
</organism>
<evidence type="ECO:0000313" key="5">
    <source>
        <dbReference type="Proteomes" id="UP000019678"/>
    </source>
</evidence>
<feature type="region of interest" description="Disordered" evidence="2">
    <location>
        <begin position="1"/>
        <end position="51"/>
    </location>
</feature>
<accession>A0A017T3Z9</accession>
<evidence type="ECO:0000256" key="2">
    <source>
        <dbReference type="SAM" id="MobiDB-lite"/>
    </source>
</evidence>
<evidence type="ECO:0000313" key="4">
    <source>
        <dbReference type="EMBL" id="EYF03968.1"/>
    </source>
</evidence>